<feature type="region of interest" description="Disordered" evidence="13">
    <location>
        <begin position="1668"/>
        <end position="1703"/>
    </location>
</feature>
<dbReference type="Pfam" id="PF01437">
    <property type="entry name" value="PSI"/>
    <property type="match status" value="1"/>
</dbReference>
<feature type="coiled-coil region" evidence="12">
    <location>
        <begin position="1321"/>
        <end position="1348"/>
    </location>
</feature>
<reference evidence="16" key="1">
    <citation type="submission" date="2020-06" db="EMBL/GenBank/DDBJ databases">
        <title>Draft genome of Bugula neritina, a colonial animal packing powerful symbionts and potential medicines.</title>
        <authorList>
            <person name="Rayko M."/>
        </authorList>
    </citation>
    <scope>NUCLEOTIDE SEQUENCE [LARGE SCALE GENOMIC DNA]</scope>
    <source>
        <strain evidence="16">Kwan_BN1</strain>
    </source>
</reference>
<dbReference type="InterPro" id="IPR001627">
    <property type="entry name" value="Semap_dom"/>
</dbReference>
<keyword evidence="6" id="KW-0677">Repeat</keyword>
<protein>
    <submittedName>
        <fullName evidence="16">PLXNA2</fullName>
    </submittedName>
</protein>
<proteinExistence type="inferred from homology"/>
<evidence type="ECO:0000256" key="1">
    <source>
        <dbReference type="ARBA" id="ARBA00004251"/>
    </source>
</evidence>
<dbReference type="GO" id="GO:0002116">
    <property type="term" value="C:semaphorin receptor complex"/>
    <property type="evidence" value="ECO:0007669"/>
    <property type="project" value="TreeGrafter"/>
</dbReference>
<evidence type="ECO:0000256" key="9">
    <source>
        <dbReference type="ARBA" id="ARBA00023157"/>
    </source>
</evidence>
<dbReference type="PROSITE" id="PS51004">
    <property type="entry name" value="SEMA"/>
    <property type="match status" value="1"/>
</dbReference>
<comment type="subcellular location">
    <subcellularLocation>
        <location evidence="1">Cell membrane</location>
        <topology evidence="1">Single-pass type I membrane protein</topology>
    </subcellularLocation>
</comment>
<dbReference type="PANTHER" id="PTHR22625:SF70">
    <property type="entry name" value="PLEXIN A, ISOFORM A"/>
    <property type="match status" value="1"/>
</dbReference>
<dbReference type="CDD" id="cd00102">
    <property type="entry name" value="IPT"/>
    <property type="match status" value="1"/>
</dbReference>
<dbReference type="EMBL" id="VXIV02000315">
    <property type="protein sequence ID" value="KAF6039044.1"/>
    <property type="molecule type" value="Genomic_DNA"/>
</dbReference>
<gene>
    <name evidence="16" type="ORF">EB796_002648</name>
</gene>
<keyword evidence="17" id="KW-1185">Reference proteome</keyword>
<dbReference type="SUPFAM" id="SSF81296">
    <property type="entry name" value="E set domains"/>
    <property type="match status" value="2"/>
</dbReference>
<evidence type="ECO:0000256" key="10">
    <source>
        <dbReference type="ARBA" id="ARBA00023180"/>
    </source>
</evidence>
<dbReference type="SUPFAM" id="SSF101912">
    <property type="entry name" value="Sema domain"/>
    <property type="match status" value="1"/>
</dbReference>
<evidence type="ECO:0000256" key="13">
    <source>
        <dbReference type="SAM" id="MobiDB-lite"/>
    </source>
</evidence>
<keyword evidence="8 14" id="KW-0472">Membrane</keyword>
<dbReference type="InterPro" id="IPR041019">
    <property type="entry name" value="TIG1_plexin"/>
</dbReference>
<dbReference type="Gene3D" id="2.130.10.10">
    <property type="entry name" value="YVTN repeat-like/Quinoprotein amine dehydrogenase"/>
    <property type="match status" value="1"/>
</dbReference>
<dbReference type="InterPro" id="IPR016201">
    <property type="entry name" value="PSI"/>
</dbReference>
<keyword evidence="5" id="KW-0732">Signal</keyword>
<evidence type="ECO:0000256" key="3">
    <source>
        <dbReference type="ARBA" id="ARBA00022475"/>
    </source>
</evidence>
<comment type="caution">
    <text evidence="16">The sequence shown here is derived from an EMBL/GenBank/DDBJ whole genome shotgun (WGS) entry which is preliminary data.</text>
</comment>
<dbReference type="SMART" id="SM00630">
    <property type="entry name" value="Sema"/>
    <property type="match status" value="1"/>
</dbReference>
<evidence type="ECO:0000256" key="14">
    <source>
        <dbReference type="SAM" id="Phobius"/>
    </source>
</evidence>
<dbReference type="InterPro" id="IPR013783">
    <property type="entry name" value="Ig-like_fold"/>
</dbReference>
<dbReference type="Pfam" id="PF01833">
    <property type="entry name" value="TIG"/>
    <property type="match status" value="2"/>
</dbReference>
<dbReference type="Gene3D" id="1.10.506.10">
    <property type="entry name" value="GTPase Activation - p120gap, domain 1"/>
    <property type="match status" value="1"/>
</dbReference>
<dbReference type="InterPro" id="IPR046800">
    <property type="entry name" value="Plexin_RBD"/>
</dbReference>
<dbReference type="InterPro" id="IPR031148">
    <property type="entry name" value="Plexin"/>
</dbReference>
<keyword evidence="9" id="KW-1015">Disulfide bond</keyword>
<evidence type="ECO:0000256" key="7">
    <source>
        <dbReference type="ARBA" id="ARBA00022989"/>
    </source>
</evidence>
<evidence type="ECO:0000256" key="6">
    <source>
        <dbReference type="ARBA" id="ARBA00022737"/>
    </source>
</evidence>
<keyword evidence="3" id="KW-1003">Cell membrane</keyword>
<evidence type="ECO:0000313" key="17">
    <source>
        <dbReference type="Proteomes" id="UP000593567"/>
    </source>
</evidence>
<dbReference type="GO" id="GO:0005886">
    <property type="term" value="C:plasma membrane"/>
    <property type="evidence" value="ECO:0007669"/>
    <property type="project" value="UniProtKB-SubCell"/>
</dbReference>
<dbReference type="InterPro" id="IPR002909">
    <property type="entry name" value="IPT_dom"/>
</dbReference>
<evidence type="ECO:0000259" key="15">
    <source>
        <dbReference type="PROSITE" id="PS51004"/>
    </source>
</evidence>
<dbReference type="SMART" id="SM00423">
    <property type="entry name" value="PSI"/>
    <property type="match status" value="3"/>
</dbReference>
<evidence type="ECO:0000256" key="8">
    <source>
        <dbReference type="ARBA" id="ARBA00023136"/>
    </source>
</evidence>
<feature type="domain" description="Sema" evidence="15">
    <location>
        <begin position="28"/>
        <end position="490"/>
    </location>
</feature>
<dbReference type="OrthoDB" id="125363at2759"/>
<dbReference type="InterPro" id="IPR015943">
    <property type="entry name" value="WD40/YVTN_repeat-like_dom_sf"/>
</dbReference>
<feature type="compositionally biased region" description="Polar residues" evidence="13">
    <location>
        <begin position="1680"/>
        <end position="1703"/>
    </location>
</feature>
<dbReference type="Pfam" id="PF17960">
    <property type="entry name" value="TIG_plexin"/>
    <property type="match status" value="1"/>
</dbReference>
<dbReference type="SUPFAM" id="SSF48350">
    <property type="entry name" value="GTPase activation domain, GAP"/>
    <property type="match status" value="1"/>
</dbReference>
<dbReference type="InterPro" id="IPR041362">
    <property type="entry name" value="TIG2_plexin"/>
</dbReference>
<dbReference type="GO" id="GO:0030334">
    <property type="term" value="P:regulation of cell migration"/>
    <property type="evidence" value="ECO:0007669"/>
    <property type="project" value="TreeGrafter"/>
</dbReference>
<feature type="transmembrane region" description="Helical" evidence="14">
    <location>
        <begin position="22"/>
        <end position="46"/>
    </location>
</feature>
<accession>A0A7J7KLK6</accession>
<evidence type="ECO:0000256" key="11">
    <source>
        <dbReference type="PROSITE-ProRule" id="PRU00352"/>
    </source>
</evidence>
<dbReference type="PANTHER" id="PTHR22625">
    <property type="entry name" value="PLEXIN"/>
    <property type="match status" value="1"/>
</dbReference>
<evidence type="ECO:0000256" key="2">
    <source>
        <dbReference type="ARBA" id="ARBA00010297"/>
    </source>
</evidence>
<dbReference type="Gene3D" id="2.60.40.10">
    <property type="entry name" value="Immunoglobulins"/>
    <property type="match status" value="4"/>
</dbReference>
<dbReference type="InterPro" id="IPR014756">
    <property type="entry name" value="Ig_E-set"/>
</dbReference>
<comment type="similarity">
    <text evidence="2">Belongs to the plexin family.</text>
</comment>
<sequence length="1960" mass="218135">MVIRPDCDVTSFSLSTSKMNRFILYFWYLVLMWKNCAVFSSALSIVSSEDFDKPIQTLLLRGDTLFVGGTDTLYNVNANTLLLNTSHILFNYAIAANTPLPTILYLGEGMDNRIIFCSEYNGQCRLITTDAQDQIVSVYNSSNNIVANKRNSSVVFVNTKYDNIDDAIWVISSFGTGQYKAPALAVRLPATLKYYRDSDYALSGTEIPGSFLKYTQSASSSFVYGFASSGFVFYVKNKGGKAYIGATCDNDDRFSSLVEFPLVCNSDGGELRGYIQAATLAKAGNLLYYFLNQQSQSSPLNPDDDFLYAVFGADSIASSTSICIFSVEVLANLANSIYTKCHVEGDKHNVVVGPSELTTAYTDCTVYAKLNNTHARTSCQIIKLPEYGRLYGNSPLQYLVPTIQHSIFDLTFSVNAITVSIVQPYTVVFTTSPNGFIRKIVITERSLNKVYNTVDLNPYMRNPASLLTDIAVNNNFIYALTSKQVFGVPIHHCDVPTSCQACSELGDPHCGWCVLSNKCSARNECEKSGVTGHWLQESYGSPGSGCVLPTMEETMISLQKHADDTAFQLKVNLNQVPELEGNETYRCCYLSGASELCTDAEKLVSVLFSDSTPFIACLDVDLQHISQSIPSGEDHVTTDLKLMIDDTLFASIEITFYSCSKHTSCTFCVTTLSDFSCNWCLGSHLCYETGSNNICDGSAVTNALQLVAGQQRGPSSCPRVEPLDDSIYLIAADTHPENLKFNLYNQQDTELGYTCELIWDNGQTLSLEAIVSQSTNPSTLECVVPDEQKLDYDGPEKVMKVNVRIKIKSSETYLDNSQDSYIELYKCELMEQTCSECLSLDVKYNCGWCRSKDIRECRVADHCPSGTTFLKSNEDSCPDIEIISINPSNGPVQGGTRVTITGVNLGQSYNEIRNGVSIKRDVGDVMCIVDETGSYNPSLVVCTLQSTSEPGAGLLRVNIQSTESLFAESGGNFSILVPSISSLSTNEGPVSGGTRVTLHGENVNIGGEKMVIMKLSNGVELNCSLVTSNNTNEMVFLTPQVPAAIYVTEITLRLDDYTDIKTNPSSAEFYYRADSTVTKLNTYHGIVSGGTTLTVDGSSFNIIQEPRMYLEPVGDMTRTRRATDSTPPKVFACSTPDSNHLKCELPTIPRSWPADSNGTIRCNYGFILDGIQETQDLATKNNNTFNIGKDPSFKVLDGVPLAEILKIEGENFLYIGGQDIVQPIVRVGVAGSGDKSETELDCEVTTIQDKLLYCDMPQLDSTYKKYVVTVYYGSIVREEVGTVVVASDPQLPTLTIVAICVSCGVIFVIVIITIVVLKCRLSRTDQGMKKLQDKMDNLEMTVAKECKEAFTELQTDMTEMTADIQALHGLPFYEYNRYCVKVLFPPLQSEYEHPVMRPLEFSEDRDRVERGIRELAYLINNKTFLLTFIRTLEQQQKFTVWDRVELGSLISVALQPNMEYHTDILKTLLAELIERTMNNPKKEAKILLRRSESVAEKMLSNWFAFLLQKFLKECAGEPLYLLFRAIKQQLDKGPVDAVTSDAKYSLNEEKLLRQIVECRPITLRFRSPDAHAVQDPQTVKVLDCDTISQAIDKILDILYRNAPNSSKPDRDSLILEWVKPTGERVVMTDDDPAFSKVESDHCKRLVTLQCYKITDNATVALTPRHHVMDSKSSLPKHDTSSSSGNYHGSATGDSLSRANSTNNILDPASTKQKVLPYHLVKPSEADVHQEGDRNKMVSEIYLTRLLATKGTLQQFVDDLFETIFSTTHRGSALPLAIKYMFDFLDDQALLHNIGNVDVIHCWKSNSLPLKFWVSVIKNPDFVFDIHKSNIVDACLSVVAQIFMDSCSTSEYRLGKESSSSKLLYAKDIPKYRRLVERYYSDIKSMPAISDHEMAAVLAEESRQHRNEFNNSAAIFELHKYITSYKSEIMDALKEDEFARKNHLAERLFDVNNLLNISRLT</sequence>
<name>A0A7J7KLK6_BUGNE</name>
<feature type="transmembrane region" description="Helical" evidence="14">
    <location>
        <begin position="1294"/>
        <end position="1317"/>
    </location>
</feature>
<dbReference type="SMART" id="SM00429">
    <property type="entry name" value="IPT"/>
    <property type="match status" value="3"/>
</dbReference>
<dbReference type="Proteomes" id="UP000593567">
    <property type="component" value="Unassembled WGS sequence"/>
</dbReference>
<dbReference type="GO" id="GO:0017154">
    <property type="term" value="F:semaphorin receptor activity"/>
    <property type="evidence" value="ECO:0007669"/>
    <property type="project" value="InterPro"/>
</dbReference>
<dbReference type="CDD" id="cd12790">
    <property type="entry name" value="RasGAP_plexin_A"/>
    <property type="match status" value="1"/>
</dbReference>
<evidence type="ECO:0000256" key="5">
    <source>
        <dbReference type="ARBA" id="ARBA00022729"/>
    </source>
</evidence>
<comment type="caution">
    <text evidence="11">Lacks conserved residue(s) required for the propagation of feature annotation.</text>
</comment>
<dbReference type="Pfam" id="PF18020">
    <property type="entry name" value="TIG_2"/>
    <property type="match status" value="1"/>
</dbReference>
<dbReference type="Pfam" id="PF20170">
    <property type="entry name" value="Plexin_RBD"/>
    <property type="match status" value="1"/>
</dbReference>
<dbReference type="InterPro" id="IPR013548">
    <property type="entry name" value="Plexin_cytoplasmic_RasGAP_dom"/>
</dbReference>
<keyword evidence="10" id="KW-0325">Glycoprotein</keyword>
<dbReference type="InterPro" id="IPR008936">
    <property type="entry name" value="Rho_GTPase_activation_prot"/>
</dbReference>
<organism evidence="16 17">
    <name type="scientific">Bugula neritina</name>
    <name type="common">Brown bryozoan</name>
    <name type="synonym">Sertularia neritina</name>
    <dbReference type="NCBI Taxonomy" id="10212"/>
    <lineage>
        <taxon>Eukaryota</taxon>
        <taxon>Metazoa</taxon>
        <taxon>Spiralia</taxon>
        <taxon>Lophotrochozoa</taxon>
        <taxon>Bryozoa</taxon>
        <taxon>Gymnolaemata</taxon>
        <taxon>Cheilostomatida</taxon>
        <taxon>Flustrina</taxon>
        <taxon>Buguloidea</taxon>
        <taxon>Bugulidae</taxon>
        <taxon>Bugula</taxon>
    </lineage>
</organism>
<keyword evidence="12" id="KW-0175">Coiled coil</keyword>
<evidence type="ECO:0000256" key="4">
    <source>
        <dbReference type="ARBA" id="ARBA00022692"/>
    </source>
</evidence>
<evidence type="ECO:0000256" key="12">
    <source>
        <dbReference type="SAM" id="Coils"/>
    </source>
</evidence>
<dbReference type="Pfam" id="PF08337">
    <property type="entry name" value="Plexin_cytopl"/>
    <property type="match status" value="1"/>
</dbReference>
<dbReference type="FunFam" id="1.10.506.10:FF:000005">
    <property type="entry name" value="Plexin A1"/>
    <property type="match status" value="1"/>
</dbReference>
<keyword evidence="7 14" id="KW-1133">Transmembrane helix</keyword>
<dbReference type="SUPFAM" id="SSF103575">
    <property type="entry name" value="Plexin repeat"/>
    <property type="match status" value="1"/>
</dbReference>
<dbReference type="InterPro" id="IPR036352">
    <property type="entry name" value="Semap_dom_sf"/>
</dbReference>
<dbReference type="InterPro" id="IPR002165">
    <property type="entry name" value="Plexin_repeat"/>
</dbReference>
<keyword evidence="4 14" id="KW-0812">Transmembrane</keyword>
<dbReference type="Gene3D" id="3.10.20.90">
    <property type="entry name" value="Phosphatidylinositol 3-kinase Catalytic Subunit, Chain A, domain 1"/>
    <property type="match status" value="1"/>
</dbReference>
<evidence type="ECO:0000313" key="16">
    <source>
        <dbReference type="EMBL" id="KAF6039044.1"/>
    </source>
</evidence>